<keyword evidence="2" id="KW-1185">Reference proteome</keyword>
<protein>
    <submittedName>
        <fullName evidence="1">F-box domain-containing protein</fullName>
    </submittedName>
</protein>
<reference evidence="1" key="1">
    <citation type="submission" date="2020-05" db="EMBL/GenBank/DDBJ databases">
        <title>Mycena genomes resolve the evolution of fungal bioluminescence.</title>
        <authorList>
            <person name="Tsai I.J."/>
        </authorList>
    </citation>
    <scope>NUCLEOTIDE SEQUENCE</scope>
    <source>
        <strain evidence="1">160909Yilan</strain>
    </source>
</reference>
<evidence type="ECO:0000313" key="1">
    <source>
        <dbReference type="EMBL" id="KAF7346058.1"/>
    </source>
</evidence>
<organism evidence="1 2">
    <name type="scientific">Mycena sanguinolenta</name>
    <dbReference type="NCBI Taxonomy" id="230812"/>
    <lineage>
        <taxon>Eukaryota</taxon>
        <taxon>Fungi</taxon>
        <taxon>Dikarya</taxon>
        <taxon>Basidiomycota</taxon>
        <taxon>Agaricomycotina</taxon>
        <taxon>Agaricomycetes</taxon>
        <taxon>Agaricomycetidae</taxon>
        <taxon>Agaricales</taxon>
        <taxon>Marasmiineae</taxon>
        <taxon>Mycenaceae</taxon>
        <taxon>Mycena</taxon>
    </lineage>
</organism>
<accession>A0A8H6XRB2</accession>
<dbReference type="Gene3D" id="3.80.10.10">
    <property type="entry name" value="Ribonuclease Inhibitor"/>
    <property type="match status" value="1"/>
</dbReference>
<dbReference type="InterPro" id="IPR032675">
    <property type="entry name" value="LRR_dom_sf"/>
</dbReference>
<evidence type="ECO:0000313" key="2">
    <source>
        <dbReference type="Proteomes" id="UP000623467"/>
    </source>
</evidence>
<dbReference type="EMBL" id="JACAZH010000019">
    <property type="protein sequence ID" value="KAF7346058.1"/>
    <property type="molecule type" value="Genomic_DNA"/>
</dbReference>
<gene>
    <name evidence="1" type="ORF">MSAN_01831800</name>
</gene>
<name>A0A8H6XRB2_9AGAR</name>
<comment type="caution">
    <text evidence="1">The sequence shown here is derived from an EMBL/GenBank/DDBJ whole genome shotgun (WGS) entry which is preliminary data.</text>
</comment>
<dbReference type="AlphaFoldDB" id="A0A8H6XRB2"/>
<sequence length="300" mass="34416">MIWQHAGQLQHLEITNEEVKNDDRELLLVDIFGETSPGCMPLLETLTIRSFVGKPVFSGHQILDLLRQMPNIIKFRTEPSYHLLLSEEIIVPSLRQLLFGDDKDWHDEILDFLSLPALETLAVSMDFPDNALRFMMRSTPPLQDLEIAWNCESSSIHLLECLRLTPSLVQLRMLWPEVPLVEDFFAALANSPSLLPNLCRLIVHPEYDSDIFEADSPSMFPSVFSEVFWRTLVRALSARHNQLRVFTLEPVKMPLASDVLAVLNELVVGGMQIYVGTEESNFAATGFPMEALRYYDRWWE</sequence>
<dbReference type="Proteomes" id="UP000623467">
    <property type="component" value="Unassembled WGS sequence"/>
</dbReference>
<proteinExistence type="predicted"/>
<dbReference type="OrthoDB" id="3064101at2759"/>